<keyword evidence="3 4" id="KW-0732">Signal</keyword>
<organism evidence="6 7">
    <name type="scientific">Roseicella frigidaeris</name>
    <dbReference type="NCBI Taxonomy" id="2230885"/>
    <lineage>
        <taxon>Bacteria</taxon>
        <taxon>Pseudomonadati</taxon>
        <taxon>Pseudomonadota</taxon>
        <taxon>Alphaproteobacteria</taxon>
        <taxon>Acetobacterales</taxon>
        <taxon>Roseomonadaceae</taxon>
        <taxon>Roseicella</taxon>
    </lineage>
</organism>
<evidence type="ECO:0000256" key="1">
    <source>
        <dbReference type="ARBA" id="ARBA00004418"/>
    </source>
</evidence>
<comment type="caution">
    <text evidence="6">The sequence shown here is derived from an EMBL/GenBank/DDBJ whole genome shotgun (WGS) entry which is preliminary data.</text>
</comment>
<protein>
    <submittedName>
        <fullName evidence="6">ABC transporter substrate-binding protein</fullName>
    </submittedName>
</protein>
<keyword evidence="7" id="KW-1185">Reference proteome</keyword>
<dbReference type="OrthoDB" id="7233744at2"/>
<dbReference type="Proteomes" id="UP000249065">
    <property type="component" value="Unassembled WGS sequence"/>
</dbReference>
<dbReference type="PANTHER" id="PTHR30290">
    <property type="entry name" value="PERIPLASMIC BINDING COMPONENT OF ABC TRANSPORTER"/>
    <property type="match status" value="1"/>
</dbReference>
<name>A0A327M5B2_9PROT</name>
<proteinExistence type="inferred from homology"/>
<dbReference type="InterPro" id="IPR039424">
    <property type="entry name" value="SBP_5"/>
</dbReference>
<accession>A0A327M5B2</accession>
<feature type="domain" description="Solute-binding protein family 5" evidence="5">
    <location>
        <begin position="80"/>
        <end position="432"/>
    </location>
</feature>
<reference evidence="7" key="1">
    <citation type="submission" date="2018-06" db="EMBL/GenBank/DDBJ databases">
        <authorList>
            <person name="Khan S.A."/>
        </authorList>
    </citation>
    <scope>NUCLEOTIDE SEQUENCE [LARGE SCALE GENOMIC DNA]</scope>
    <source>
        <strain evidence="7">DB-1506</strain>
    </source>
</reference>
<evidence type="ECO:0000313" key="6">
    <source>
        <dbReference type="EMBL" id="RAI57452.1"/>
    </source>
</evidence>
<evidence type="ECO:0000259" key="5">
    <source>
        <dbReference type="Pfam" id="PF00496"/>
    </source>
</evidence>
<dbReference type="PANTHER" id="PTHR30290:SF38">
    <property type="entry name" value="D,D-DIPEPTIDE-BINDING PERIPLASMIC PROTEIN DDPA-RELATED"/>
    <property type="match status" value="1"/>
</dbReference>
<evidence type="ECO:0000313" key="7">
    <source>
        <dbReference type="Proteomes" id="UP000249065"/>
    </source>
</evidence>
<dbReference type="AlphaFoldDB" id="A0A327M5B2"/>
<comment type="similarity">
    <text evidence="2">Belongs to the bacterial solute-binding protein 5 family.</text>
</comment>
<dbReference type="Pfam" id="PF00496">
    <property type="entry name" value="SBP_bac_5"/>
    <property type="match status" value="1"/>
</dbReference>
<dbReference type="RefSeq" id="WP_111471424.1">
    <property type="nucleotide sequence ID" value="NZ_QLIX01000017.1"/>
</dbReference>
<gene>
    <name evidence="6" type="ORF">DOO78_18885</name>
</gene>
<dbReference type="SUPFAM" id="SSF53850">
    <property type="entry name" value="Periplasmic binding protein-like II"/>
    <property type="match status" value="1"/>
</dbReference>
<feature type="chain" id="PRO_5016307923" evidence="4">
    <location>
        <begin position="22"/>
        <end position="535"/>
    </location>
</feature>
<dbReference type="InterPro" id="IPR000914">
    <property type="entry name" value="SBP_5_dom"/>
</dbReference>
<evidence type="ECO:0000256" key="3">
    <source>
        <dbReference type="ARBA" id="ARBA00022729"/>
    </source>
</evidence>
<comment type="subcellular location">
    <subcellularLocation>
        <location evidence="1">Periplasm</location>
    </subcellularLocation>
</comment>
<dbReference type="CDD" id="cd08502">
    <property type="entry name" value="PBP2_NikA_DppA_OppA_like_16"/>
    <property type="match status" value="1"/>
</dbReference>
<dbReference type="Gene3D" id="3.10.105.10">
    <property type="entry name" value="Dipeptide-binding Protein, Domain 3"/>
    <property type="match status" value="1"/>
</dbReference>
<evidence type="ECO:0000256" key="4">
    <source>
        <dbReference type="SAM" id="SignalP"/>
    </source>
</evidence>
<dbReference type="GO" id="GO:1904680">
    <property type="term" value="F:peptide transmembrane transporter activity"/>
    <property type="evidence" value="ECO:0007669"/>
    <property type="project" value="TreeGrafter"/>
</dbReference>
<dbReference type="GO" id="GO:0015833">
    <property type="term" value="P:peptide transport"/>
    <property type="evidence" value="ECO:0007669"/>
    <property type="project" value="TreeGrafter"/>
</dbReference>
<evidence type="ECO:0000256" key="2">
    <source>
        <dbReference type="ARBA" id="ARBA00005695"/>
    </source>
</evidence>
<feature type="signal peptide" evidence="4">
    <location>
        <begin position="1"/>
        <end position="21"/>
    </location>
</feature>
<dbReference type="Gene3D" id="3.40.190.10">
    <property type="entry name" value="Periplasmic binding protein-like II"/>
    <property type="match status" value="1"/>
</dbReference>
<sequence>MHRRSLLAAALAPAFASPVLASPALAGPALAQGARARVLRFMPQAAPAVLDPIFNPTTIATTHGYCVFDTLYGCDSRFRPQRQMAEGEAVEADGLRWRIRLREGLRFHDGTPVRAADCIASLQRWAVRDGFGQVLARAVAAWEAPADRELVIRLHRPFPALLDALAKPAASPAFIMPERLARLPADRPIGAGEMIGSGPWRFLAGEFVQGSRAAYARNDDYQPRAEPAEAASGGKRVHFDRLELVWIPDGGTAAAALRTGEIDWIEYPLPDLVPVLERDRALRTQIYDPNGFLGFLRFNQLHPPFDDVAVRRAIRDALAQPDYMAAVALPGDWQECHAVFPCGLPGVTEFPAPPAGEAALQRAREALRAAGYRGEPVVLINPSDFPAVTQQGRVTADLMRRLGVAIELVESDWATIIARRANRAPPTQGGWNLHNTNFPAAAIANPAVSPIIRGHGERAWFGWPSDPASEAAVEAWIAAPDAAGQAAAMATLQQAAWASVPFAPTGLFRLRTAFRADLTGVLQGPNPFLWNLRRG</sequence>
<dbReference type="EMBL" id="QLIX01000017">
    <property type="protein sequence ID" value="RAI57452.1"/>
    <property type="molecule type" value="Genomic_DNA"/>
</dbReference>